<evidence type="ECO:0000256" key="1">
    <source>
        <dbReference type="SAM" id="MobiDB-lite"/>
    </source>
</evidence>
<dbReference type="GeneID" id="89973014"/>
<dbReference type="RefSeq" id="XP_064711033.1">
    <property type="nucleotide sequence ID" value="XM_064848409.1"/>
</dbReference>
<reference evidence="2 3" key="1">
    <citation type="submission" date="2023-08" db="EMBL/GenBank/DDBJ databases">
        <title>Black Yeasts Isolated from many extreme environments.</title>
        <authorList>
            <person name="Coleine C."/>
            <person name="Stajich J.E."/>
            <person name="Selbmann L."/>
        </authorList>
    </citation>
    <scope>NUCLEOTIDE SEQUENCE [LARGE SCALE GENOMIC DNA]</scope>
    <source>
        <strain evidence="2 3">CCFEE 5792</strain>
    </source>
</reference>
<feature type="region of interest" description="Disordered" evidence="1">
    <location>
        <begin position="165"/>
        <end position="193"/>
    </location>
</feature>
<evidence type="ECO:0000313" key="3">
    <source>
        <dbReference type="Proteomes" id="UP001358417"/>
    </source>
</evidence>
<feature type="compositionally biased region" description="Low complexity" evidence="1">
    <location>
        <begin position="165"/>
        <end position="176"/>
    </location>
</feature>
<evidence type="ECO:0000313" key="2">
    <source>
        <dbReference type="EMBL" id="KAK5062761.1"/>
    </source>
</evidence>
<keyword evidence="3" id="KW-1185">Reference proteome</keyword>
<feature type="compositionally biased region" description="Polar residues" evidence="1">
    <location>
        <begin position="213"/>
        <end position="222"/>
    </location>
</feature>
<accession>A0AAV9NPP2</accession>
<feature type="region of interest" description="Disordered" evidence="1">
    <location>
        <begin position="211"/>
        <end position="234"/>
    </location>
</feature>
<gene>
    <name evidence="2" type="ORF">LTR84_004836</name>
</gene>
<sequence>MDIASLVRAVNAAFEDASNLVQRIRKDRAAKAEPLPDEPTQDLLDSLNLGPVLVRGHYDHDVKRFGEQYACGDGQAREQLKDVLINLQMTLIITLRSIMMDDMELDFGVLQAASDDCRVNAGVCLGQLSQRLSSAIQAQAYYPSSATGSVVGGGVALMPPMSPSLGYSSSRSTHSSPAPYRTPRTPEPGLDAFNNMSIFSTGIRANYIERKTSTSSGGSQDPYQRPSYGLPLSRPTTDYVGNVAGAPVGGGAAGLKADETDRMSIRRRSSQALAGDDNILLMFPQPGGQPILSAQQPNGKQESGQDLSGVNNSLTSSPDISRTSSAHKRHISRDRFGPDDFQDEQQPLIRGDGRQYSHSTIYDMYQPQPPTPERHASTSFSQRTQANAPHSTLEHVRYLQENARPPRPQPRTDSLYRLPMKTFQPPDQLRKPVRSNTANTELSASPVDIRHWQSRPPIAAPVSVQTTPIHEYQVSPPIPQADSPDVPKPNQSNVAKHLSPTNSILNPINSRTESIHTVNSSVSNPPVSVTSGPLTLPTDKNLLGFCKGAFRLQIGLESKAFKVANRPVGYASMIQYWRCEKCSFEGPVYNSAVLSDGKKKANWKPVKLFDPKVRTSESGAIRYKWAFLAKCHVVMKGMVPYETALGQSGAFGTFGCIFCAAEGKQRGWHEKVLASGDGASLAGSGASVRSGSTANTAIRKADTAKKGANGAEPNSTPIFGNIGSFLAHLETVHRSEDGWPNAEMQGRMKLVVGRTAPVEEEGWDINFVPL</sequence>
<feature type="region of interest" description="Disordered" evidence="1">
    <location>
        <begin position="473"/>
        <end position="507"/>
    </location>
</feature>
<feature type="region of interest" description="Disordered" evidence="1">
    <location>
        <begin position="423"/>
        <end position="453"/>
    </location>
</feature>
<proteinExistence type="predicted"/>
<dbReference type="Proteomes" id="UP001358417">
    <property type="component" value="Unassembled WGS sequence"/>
</dbReference>
<feature type="region of interest" description="Disordered" evidence="1">
    <location>
        <begin position="282"/>
        <end position="391"/>
    </location>
</feature>
<feature type="compositionally biased region" description="Polar residues" evidence="1">
    <location>
        <begin position="489"/>
        <end position="507"/>
    </location>
</feature>
<organism evidence="2 3">
    <name type="scientific">Exophiala bonariae</name>
    <dbReference type="NCBI Taxonomy" id="1690606"/>
    <lineage>
        <taxon>Eukaryota</taxon>
        <taxon>Fungi</taxon>
        <taxon>Dikarya</taxon>
        <taxon>Ascomycota</taxon>
        <taxon>Pezizomycotina</taxon>
        <taxon>Eurotiomycetes</taxon>
        <taxon>Chaetothyriomycetidae</taxon>
        <taxon>Chaetothyriales</taxon>
        <taxon>Herpotrichiellaceae</taxon>
        <taxon>Exophiala</taxon>
    </lineage>
</organism>
<comment type="caution">
    <text evidence="2">The sequence shown here is derived from an EMBL/GenBank/DDBJ whole genome shotgun (WGS) entry which is preliminary data.</text>
</comment>
<dbReference type="EMBL" id="JAVRRD010000002">
    <property type="protein sequence ID" value="KAK5062761.1"/>
    <property type="molecule type" value="Genomic_DNA"/>
</dbReference>
<feature type="compositionally biased region" description="Polar residues" evidence="1">
    <location>
        <begin position="434"/>
        <end position="443"/>
    </location>
</feature>
<protein>
    <submittedName>
        <fullName evidence="2">Uncharacterized protein</fullName>
    </submittedName>
</protein>
<name>A0AAV9NPP2_9EURO</name>
<feature type="compositionally biased region" description="Polar residues" evidence="1">
    <location>
        <begin position="292"/>
        <end position="324"/>
    </location>
</feature>
<feature type="compositionally biased region" description="Polar residues" evidence="1">
    <location>
        <begin position="377"/>
        <end position="390"/>
    </location>
</feature>
<dbReference type="AlphaFoldDB" id="A0AAV9NPP2"/>